<feature type="transmembrane region" description="Helical" evidence="1">
    <location>
        <begin position="172"/>
        <end position="191"/>
    </location>
</feature>
<reference evidence="2 3" key="1">
    <citation type="journal article" date="2019" name="G3 (Bethesda)">
        <title>Sequencing of a Wild Apple (Malus baccata) Genome Unravels the Differences Between Cultivated and Wild Apple Species Regarding Disease Resistance and Cold Tolerance.</title>
        <authorList>
            <person name="Chen X."/>
        </authorList>
    </citation>
    <scope>NUCLEOTIDE SEQUENCE [LARGE SCALE GENOMIC DNA]</scope>
    <source>
        <strain evidence="3">cv. Shandingzi</strain>
        <tissue evidence="2">Leaves</tissue>
    </source>
</reference>
<keyword evidence="1" id="KW-0812">Transmembrane</keyword>
<keyword evidence="3" id="KW-1185">Reference proteome</keyword>
<feature type="transmembrane region" description="Helical" evidence="1">
    <location>
        <begin position="92"/>
        <end position="113"/>
    </location>
</feature>
<sequence>MAQAQSQHNSRLHRAANLLIETPPQNPRYIKSSKTSLLGEKLSSISHTTLTSSCCQPCNATLHLEPVIQCHVEELNHRRKGWMEESLASVSAPPSFLVTVVGIVVALLIFSSYTSYKSQMERTQFGFNIFLLFLPLLLIVVANYFLRYGNFPERTKEEVADKAAGGGGASPWGVALFLGLLLVLVSCQSYMQSK</sequence>
<organism evidence="2 3">
    <name type="scientific">Malus baccata</name>
    <name type="common">Siberian crab apple</name>
    <name type="synonym">Pyrus baccata</name>
    <dbReference type="NCBI Taxonomy" id="106549"/>
    <lineage>
        <taxon>Eukaryota</taxon>
        <taxon>Viridiplantae</taxon>
        <taxon>Streptophyta</taxon>
        <taxon>Embryophyta</taxon>
        <taxon>Tracheophyta</taxon>
        <taxon>Spermatophyta</taxon>
        <taxon>Magnoliopsida</taxon>
        <taxon>eudicotyledons</taxon>
        <taxon>Gunneridae</taxon>
        <taxon>Pentapetalae</taxon>
        <taxon>rosids</taxon>
        <taxon>fabids</taxon>
        <taxon>Rosales</taxon>
        <taxon>Rosaceae</taxon>
        <taxon>Amygdaloideae</taxon>
        <taxon>Maleae</taxon>
        <taxon>Malus</taxon>
    </lineage>
</organism>
<gene>
    <name evidence="2" type="ORF">C1H46_016457</name>
</gene>
<keyword evidence="1" id="KW-0472">Membrane</keyword>
<dbReference type="Proteomes" id="UP000315295">
    <property type="component" value="Unassembled WGS sequence"/>
</dbReference>
<dbReference type="PANTHER" id="PTHR33306:SF40">
    <property type="entry name" value="EXPRESSED PROTEIN"/>
    <property type="match status" value="1"/>
</dbReference>
<keyword evidence="1" id="KW-1133">Transmembrane helix</keyword>
<name>A0A540MH90_MALBA</name>
<feature type="transmembrane region" description="Helical" evidence="1">
    <location>
        <begin position="125"/>
        <end position="146"/>
    </location>
</feature>
<evidence type="ECO:0000313" key="2">
    <source>
        <dbReference type="EMBL" id="TQD97932.1"/>
    </source>
</evidence>
<accession>A0A540MH90</accession>
<protein>
    <submittedName>
        <fullName evidence="2">Uncharacterized protein</fullName>
    </submittedName>
</protein>
<evidence type="ECO:0000256" key="1">
    <source>
        <dbReference type="SAM" id="Phobius"/>
    </source>
</evidence>
<evidence type="ECO:0000313" key="3">
    <source>
        <dbReference type="Proteomes" id="UP000315295"/>
    </source>
</evidence>
<comment type="caution">
    <text evidence="2">The sequence shown here is derived from an EMBL/GenBank/DDBJ whole genome shotgun (WGS) entry which is preliminary data.</text>
</comment>
<dbReference type="EMBL" id="VIEB01000261">
    <property type="protein sequence ID" value="TQD97932.1"/>
    <property type="molecule type" value="Genomic_DNA"/>
</dbReference>
<dbReference type="PANTHER" id="PTHR33306">
    <property type="entry name" value="EXPRESSED PROTEIN-RELATED-RELATED"/>
    <property type="match status" value="1"/>
</dbReference>
<dbReference type="AlphaFoldDB" id="A0A540MH90"/>
<proteinExistence type="predicted"/>